<gene>
    <name evidence="1" type="ORF">OH76DRAFT_1487013</name>
</gene>
<sequence length="239" mass="26038">MAYSLRSQTTHLSQDHIVDAFDALHLHRSGPASARARNTSMEPGVVTVNGSPGSIQQPLLIDEPCLSAAELKIAHSAVPLCLHPEDVGWGQAFYPDMLCGSDGRAQPVRMSVAGSVLACDIRPVNTTHSMAVIELDLLRLEDIECMVDLLLLANPPDAILPGTLSASRVFHNNTPRLPNTYDARAGLDVQEHMPVHHFLALVPDDIVLVEFVLTRVHHTHGWTVSFQLENIALLFSAPM</sequence>
<evidence type="ECO:0000313" key="1">
    <source>
        <dbReference type="EMBL" id="RDX44575.1"/>
    </source>
</evidence>
<protein>
    <submittedName>
        <fullName evidence="1">Uncharacterized protein</fullName>
    </submittedName>
</protein>
<dbReference type="AlphaFoldDB" id="A0A371CWC9"/>
<proteinExistence type="predicted"/>
<organism evidence="1 2">
    <name type="scientific">Lentinus brumalis</name>
    <dbReference type="NCBI Taxonomy" id="2498619"/>
    <lineage>
        <taxon>Eukaryota</taxon>
        <taxon>Fungi</taxon>
        <taxon>Dikarya</taxon>
        <taxon>Basidiomycota</taxon>
        <taxon>Agaricomycotina</taxon>
        <taxon>Agaricomycetes</taxon>
        <taxon>Polyporales</taxon>
        <taxon>Polyporaceae</taxon>
        <taxon>Lentinus</taxon>
    </lineage>
</organism>
<reference evidence="1 2" key="1">
    <citation type="journal article" date="2018" name="Biotechnol. Biofuels">
        <title>Integrative visual omics of the white-rot fungus Polyporus brumalis exposes the biotechnological potential of its oxidative enzymes for delignifying raw plant biomass.</title>
        <authorList>
            <person name="Miyauchi S."/>
            <person name="Rancon A."/>
            <person name="Drula E."/>
            <person name="Hage H."/>
            <person name="Chaduli D."/>
            <person name="Favel A."/>
            <person name="Grisel S."/>
            <person name="Henrissat B."/>
            <person name="Herpoel-Gimbert I."/>
            <person name="Ruiz-Duenas F.J."/>
            <person name="Chevret D."/>
            <person name="Hainaut M."/>
            <person name="Lin J."/>
            <person name="Wang M."/>
            <person name="Pangilinan J."/>
            <person name="Lipzen A."/>
            <person name="Lesage-Meessen L."/>
            <person name="Navarro D."/>
            <person name="Riley R."/>
            <person name="Grigoriev I.V."/>
            <person name="Zhou S."/>
            <person name="Raouche S."/>
            <person name="Rosso M.N."/>
        </authorList>
    </citation>
    <scope>NUCLEOTIDE SEQUENCE [LARGE SCALE GENOMIC DNA]</scope>
    <source>
        <strain evidence="1 2">BRFM 1820</strain>
    </source>
</reference>
<name>A0A371CWC9_9APHY</name>
<dbReference type="EMBL" id="KZ857448">
    <property type="protein sequence ID" value="RDX44575.1"/>
    <property type="molecule type" value="Genomic_DNA"/>
</dbReference>
<evidence type="ECO:0000313" key="2">
    <source>
        <dbReference type="Proteomes" id="UP000256964"/>
    </source>
</evidence>
<accession>A0A371CWC9</accession>
<dbReference type="Proteomes" id="UP000256964">
    <property type="component" value="Unassembled WGS sequence"/>
</dbReference>
<keyword evidence="2" id="KW-1185">Reference proteome</keyword>